<name>A0ABW9JUI6_9GAMM</name>
<keyword evidence="5" id="KW-1185">Reference proteome</keyword>
<feature type="chain" id="PRO_5046245735" evidence="2">
    <location>
        <begin position="25"/>
        <end position="2039"/>
    </location>
</feature>
<organism evidence="4 5">
    <name type="scientific">Acinetobacter albensis</name>
    <dbReference type="NCBI Taxonomy" id="1673609"/>
    <lineage>
        <taxon>Bacteria</taxon>
        <taxon>Pseudomonadati</taxon>
        <taxon>Pseudomonadota</taxon>
        <taxon>Gammaproteobacteria</taxon>
        <taxon>Moraxellales</taxon>
        <taxon>Moraxellaceae</taxon>
        <taxon>Acinetobacter</taxon>
    </lineage>
</organism>
<accession>A0ABW9JUI6</accession>
<dbReference type="Gene3D" id="2.60.40.10">
    <property type="entry name" value="Immunoglobulins"/>
    <property type="match status" value="6"/>
</dbReference>
<sequence>MTYLTNLKKLGVKSTVLVSSVALVACGGGGSDGYYGDNNSNTNQNGNGSNVDTEKKEATGITLTVNKNELNVKGDEVSITAKAVDKDGGGVAGKTIILNIADFAKNGATSDASEKITDQAGNVTFSVKLDGTNLNLTELIFTTTIKSTKINNIRKVAVTGAGTVVQSQYELAFDDIKHLPVSGGESVVRVRAMDVNGGGVPNEKVTLAVKDFKNNGVTIKGGSSVVTDNEGYAVFTLVLPKGKEIDRQELIKAGIALETTLTEQSGATKTQISTVIVDSVKSVVSSLSILTSDNNKVNAIDGSINVVVKAKNPEGNAVANKKVKLSLDDLALEFGAKLVSQTATTNANGEASFTIRTEANSANPTGQLLVTNGITIISSLDEENSAEQTSKITVVSTPEEEVAYLSAVVSDQIEIKGGQATVTITAKDKNGGSIANKQIILNVPNSQNSGLAIVNGSKVTTDNNGQASFNLTFNKTNISSDNINTLLKNGVTVSAGYTTSANTQVTQTAKVSFYQQQTIEQSKEVQRLELSATKGVVSSTNDTVQIKVRAIDVSGNFAANKSVTIGLTEAAQSNGVTLDGAATKVTDSSGYVTYTLKVNAYNAAAIENLVNSGIAIAASAMLADGSTTVKQNMQVMVEAVTLDGVDVSYLTISADQMININKGKVTITVKAVDSNGGVLIGQDVTLRVADSAKNGLTLLGGSKAKTDSNGNATFVLNYDGHITDAALLAKLKAEGVLLTATYQQASSGAIVTQTTNLRYYEQTANVDVKQININLDKGVVVAANGEVRVTVQAIDENGQLISNRKLNLALTEIAKNNGASILGASAQTPANGQAVFIVKLAAPNSEAINALVAEGLLVTASAEQSNGSAIFQTAKVMVAASVSSSADVAYLAIENFAAVDIDQNAEKTITVKAYDSKGSIVANKDIDLSLSKVYSGIRIKEGSKLTTNVNGEAKFTLVYDASITSSVDKAQLVKDGLVLSVKYGNITQTVKAAFYQQAVNIQRMDLIVDKPALVVNKSESQTIKVTAILKDSQGKAITNRQVTLALDNGALQNGVSIIGTTGGSIVVTTDAAGQAPVDLLVKPTTAEAVLALVSSGIGIGASVVQGDGSGVIVQNTKVNIVSAVSLAEVSYLTTDVSNTVKTTGGKSTITVKAFNSQGSKIANKLIKLNLANIPTGLNIKLDVVSKTTTVNGEAQFIVTYTAPATLTEVQVNALLAGIQATATYVSDAGQNVTQSTIVQFNIDAEDVKKDALRIDLIASKGAVIADNDTFTFTAKVFDKNGNPLVGKKVGIGLNTAATENGVTVNVNSLTTNASGEAKFTILVKASDSQKIENLIANGITIAASVVQADGSRLSQNTQVMVKAPLSKDVSVLEATPSKQTVSVLGDKTVIAVKAKDSTGKGLINKEVNFALSPSLSSRVKVDRTSAITDSEGFAYFTVTVADGNIEDLLLEKGITYAVTTYNSGSTKPINQIGKVNVTAPVEAINLTASTSKNELLAAGDNAEVYAKLVDIKGEPIKGYPITLTVKNSALNGVTISGLEKATAMTDSSGNTKFKVDLTKITGKQYDQLLANGVDVIASITLANGVVRTTPVHFDVNEAINRNHLIILSSKTNLSVDGDKAIITVALLDQNNQPVKNENVTLSANNSASIIIGTPGSGNPTNTSEPQTVKTDSNGNAFFSVETDGTTIDDDLLIASGIELTVTHSNDAGVVKQIHRLSAFKPAPVGVQPARYSVRVQAAKPTLNVRSDITDVTVTLVDTNGGGIVNKYVELAISDFARNGAIIVGPSGLATDENGQAVFKVKVDEFTRAVGYDAANFAADDLLLTARFKEEGYLNASQATQVNVVQAVIQNPVASIVIGVNPTEVASSTDGVYYTRNLSVSVVDFDGKPLSNQEVAMDITPTFYIKGRYTWDLVTDALGNQKEDWVIHPTVACPANPLGAAVTNSQVTNIPVKVPTFLGSAGTTAKYTTDSDGKFDFTIRYPKIYSQWLNVQIAAASTVATLPTRTVYDLGLPPLSSDYSTDGSYGPNLMSPYGTNSTCP</sequence>
<comment type="similarity">
    <text evidence="1">Belongs to the intimin/invasin family.</text>
</comment>
<evidence type="ECO:0000313" key="4">
    <source>
        <dbReference type="EMBL" id="MFN0298150.1"/>
    </source>
</evidence>
<feature type="domain" description="Big-1" evidence="3">
    <location>
        <begin position="1485"/>
        <end position="1594"/>
    </location>
</feature>
<dbReference type="RefSeq" id="WP_409140561.1">
    <property type="nucleotide sequence ID" value="NZ_JBJXCW010000011.1"/>
</dbReference>
<evidence type="ECO:0000256" key="2">
    <source>
        <dbReference type="SAM" id="SignalP"/>
    </source>
</evidence>
<evidence type="ECO:0000256" key="1">
    <source>
        <dbReference type="ARBA" id="ARBA00010116"/>
    </source>
</evidence>
<evidence type="ECO:0000313" key="5">
    <source>
        <dbReference type="Proteomes" id="UP001632339"/>
    </source>
</evidence>
<dbReference type="PROSITE" id="PS51127">
    <property type="entry name" value="BIG1"/>
    <property type="match status" value="1"/>
</dbReference>
<dbReference type="EMBL" id="JBJXCW010000011">
    <property type="protein sequence ID" value="MFN0298150.1"/>
    <property type="molecule type" value="Genomic_DNA"/>
</dbReference>
<dbReference type="SUPFAM" id="SSF49373">
    <property type="entry name" value="Invasin/intimin cell-adhesion fragments"/>
    <property type="match status" value="5"/>
</dbReference>
<feature type="signal peptide" evidence="2">
    <location>
        <begin position="1"/>
        <end position="24"/>
    </location>
</feature>
<keyword evidence="2" id="KW-0732">Signal</keyword>
<evidence type="ECO:0000259" key="3">
    <source>
        <dbReference type="PROSITE" id="PS51127"/>
    </source>
</evidence>
<dbReference type="InterPro" id="IPR008964">
    <property type="entry name" value="Invasin/intimin_cell_adhesion"/>
</dbReference>
<dbReference type="Proteomes" id="UP001632339">
    <property type="component" value="Unassembled WGS sequence"/>
</dbReference>
<dbReference type="InterPro" id="IPR003344">
    <property type="entry name" value="Big_1_dom"/>
</dbReference>
<dbReference type="SMART" id="SM00634">
    <property type="entry name" value="BID_1"/>
    <property type="match status" value="7"/>
</dbReference>
<proteinExistence type="inferred from homology"/>
<reference evidence="4 5" key="1">
    <citation type="submission" date="2024-12" db="EMBL/GenBank/DDBJ databases">
        <title>C001-4G Acinetobacter sp. assembled genome.</title>
        <authorList>
            <person name="D'Arcy K."/>
            <person name="Kingdon A.D.H."/>
            <person name="Breen A."/>
            <person name="Mckeown C."/>
            <person name="Allman E."/>
            <person name="Sharma P."/>
            <person name="Mcleman A."/>
            <person name="Roberts A.P."/>
        </authorList>
    </citation>
    <scope>NUCLEOTIDE SEQUENCE [LARGE SCALE GENOMIC DNA]</scope>
    <source>
        <strain evidence="4 5">C1-4G</strain>
    </source>
</reference>
<comment type="caution">
    <text evidence="4">The sequence shown here is derived from an EMBL/GenBank/DDBJ whole genome shotgun (WGS) entry which is preliminary data.</text>
</comment>
<protein>
    <submittedName>
        <fullName evidence="4">Beta strand repeat-containing protein</fullName>
    </submittedName>
</protein>
<dbReference type="InterPro" id="IPR013783">
    <property type="entry name" value="Ig-like_fold"/>
</dbReference>
<gene>
    <name evidence="4" type="ORF">ACKVE0_11555</name>
</gene>